<dbReference type="GO" id="GO:0016301">
    <property type="term" value="F:kinase activity"/>
    <property type="evidence" value="ECO:0007669"/>
    <property type="project" value="UniProtKB-KW"/>
</dbReference>
<evidence type="ECO:0000256" key="1">
    <source>
        <dbReference type="ARBA" id="ARBA00000085"/>
    </source>
</evidence>
<dbReference type="Pfam" id="PF02518">
    <property type="entry name" value="HATPase_c"/>
    <property type="match status" value="1"/>
</dbReference>
<feature type="domain" description="HAMP" evidence="10">
    <location>
        <begin position="201"/>
        <end position="253"/>
    </location>
</feature>
<feature type="transmembrane region" description="Helical" evidence="8">
    <location>
        <begin position="12"/>
        <end position="34"/>
    </location>
</feature>
<evidence type="ECO:0000313" key="12">
    <source>
        <dbReference type="Proteomes" id="UP001501510"/>
    </source>
</evidence>
<proteinExistence type="predicted"/>
<dbReference type="Proteomes" id="UP001501510">
    <property type="component" value="Unassembled WGS sequence"/>
</dbReference>
<evidence type="ECO:0000256" key="3">
    <source>
        <dbReference type="ARBA" id="ARBA00012438"/>
    </source>
</evidence>
<dbReference type="CDD" id="cd00082">
    <property type="entry name" value="HisKA"/>
    <property type="match status" value="1"/>
</dbReference>
<feature type="domain" description="Histidine kinase" evidence="9">
    <location>
        <begin position="282"/>
        <end position="497"/>
    </location>
</feature>
<dbReference type="EC" id="2.7.13.3" evidence="3"/>
<dbReference type="SMART" id="SM00388">
    <property type="entry name" value="HisKA"/>
    <property type="match status" value="1"/>
</dbReference>
<organism evidence="11 12">
    <name type="scientific">Clostridium oceanicum</name>
    <dbReference type="NCBI Taxonomy" id="1543"/>
    <lineage>
        <taxon>Bacteria</taxon>
        <taxon>Bacillati</taxon>
        <taxon>Bacillota</taxon>
        <taxon>Clostridia</taxon>
        <taxon>Eubacteriales</taxon>
        <taxon>Clostridiaceae</taxon>
        <taxon>Clostridium</taxon>
    </lineage>
</organism>
<feature type="transmembrane region" description="Helical" evidence="8">
    <location>
        <begin position="180"/>
        <end position="199"/>
    </location>
</feature>
<dbReference type="PANTHER" id="PTHR45453">
    <property type="entry name" value="PHOSPHATE REGULON SENSOR PROTEIN PHOR"/>
    <property type="match status" value="1"/>
</dbReference>
<dbReference type="SUPFAM" id="SSF55874">
    <property type="entry name" value="ATPase domain of HSP90 chaperone/DNA topoisomerase II/histidine kinase"/>
    <property type="match status" value="1"/>
</dbReference>
<dbReference type="PANTHER" id="PTHR45453:SF3">
    <property type="entry name" value="HISTIDINE KINASE"/>
    <property type="match status" value="1"/>
</dbReference>
<dbReference type="Gene3D" id="3.30.565.10">
    <property type="entry name" value="Histidine kinase-like ATPase, C-terminal domain"/>
    <property type="match status" value="1"/>
</dbReference>
<keyword evidence="5" id="KW-0808">Transferase</keyword>
<dbReference type="InterPro" id="IPR005467">
    <property type="entry name" value="His_kinase_dom"/>
</dbReference>
<evidence type="ECO:0000256" key="6">
    <source>
        <dbReference type="ARBA" id="ARBA00022777"/>
    </source>
</evidence>
<name>A0ABN1JIY8_9CLOT</name>
<dbReference type="PROSITE" id="PS50109">
    <property type="entry name" value="HIS_KIN"/>
    <property type="match status" value="1"/>
</dbReference>
<comment type="subcellular location">
    <subcellularLocation>
        <location evidence="2">Membrane</location>
    </subcellularLocation>
</comment>
<evidence type="ECO:0000259" key="10">
    <source>
        <dbReference type="PROSITE" id="PS50885"/>
    </source>
</evidence>
<accession>A0ABN1JIY8</accession>
<dbReference type="SUPFAM" id="SSF158472">
    <property type="entry name" value="HAMP domain-like"/>
    <property type="match status" value="1"/>
</dbReference>
<evidence type="ECO:0000256" key="8">
    <source>
        <dbReference type="SAM" id="Phobius"/>
    </source>
</evidence>
<dbReference type="Pfam" id="PF00512">
    <property type="entry name" value="HisKA"/>
    <property type="match status" value="1"/>
</dbReference>
<comment type="catalytic activity">
    <reaction evidence="1">
        <text>ATP + protein L-histidine = ADP + protein N-phospho-L-histidine.</text>
        <dbReference type="EC" id="2.7.13.3"/>
    </reaction>
</comment>
<gene>
    <name evidence="11" type="ORF">GCM10008906_20490</name>
</gene>
<dbReference type="InterPro" id="IPR004358">
    <property type="entry name" value="Sig_transdc_His_kin-like_C"/>
</dbReference>
<dbReference type="InterPro" id="IPR050351">
    <property type="entry name" value="BphY/WalK/GraS-like"/>
</dbReference>
<protein>
    <recommendedName>
        <fullName evidence="3">histidine kinase</fullName>
        <ecNumber evidence="3">2.7.13.3</ecNumber>
    </recommendedName>
</protein>
<evidence type="ECO:0000256" key="2">
    <source>
        <dbReference type="ARBA" id="ARBA00004370"/>
    </source>
</evidence>
<dbReference type="InterPro" id="IPR036097">
    <property type="entry name" value="HisK_dim/P_sf"/>
</dbReference>
<dbReference type="PRINTS" id="PR00344">
    <property type="entry name" value="BCTRLSENSOR"/>
</dbReference>
<sequence>MKYKKSILKQLFIVTSLVFALFIIIALIGQTVFFKSFYIREKKHEVSKIAEKFKAQYVKEKENLNLENLIEKYEEDSNAKIVILDKKGNIKMDLNSLKDKKFEKRNFFLIHKIINNFYMKFGNLELNEYDKNPVIYTIKDLEPDKSSVVSAIVVKEKKEIVFVFTSLSPVDESVAVIKKMYLSFSIIAMTLVIILSFLYSKMISKPLLKINKVATKMSKLDFSEKCEVKSENELGNLASSLNFLSYNLKKSLDSLKAANLKLEEDIEKERKVERMRKEFIAAASHELKTPISLIEGYAEGIKDKVFDEEDTEYYIDIIIDESKRMGDLVYDMLDLSKIETDNFKLYKEEFFIDELINRCNNKFRGVMIEKNIKVNCKLFKNTKVYGDWNRIDQVITNILTNAIRHIDSRNIINIRMRKLNGFVRVEIENSGKHIEKEEIDKIWDKFYKIDKSRNRQLGGSGIGLAIVKNIIDLHKGYCGAENTEIGVKFYFDLSVIE</sequence>
<evidence type="ECO:0000256" key="7">
    <source>
        <dbReference type="ARBA" id="ARBA00023012"/>
    </source>
</evidence>
<comment type="caution">
    <text evidence="11">The sequence shown here is derived from an EMBL/GenBank/DDBJ whole genome shotgun (WGS) entry which is preliminary data.</text>
</comment>
<evidence type="ECO:0000313" key="11">
    <source>
        <dbReference type="EMBL" id="GAA0740475.1"/>
    </source>
</evidence>
<dbReference type="InterPro" id="IPR036890">
    <property type="entry name" value="HATPase_C_sf"/>
</dbReference>
<dbReference type="EMBL" id="BAAACG010000009">
    <property type="protein sequence ID" value="GAA0740475.1"/>
    <property type="molecule type" value="Genomic_DNA"/>
</dbReference>
<keyword evidence="8" id="KW-1133">Transmembrane helix</keyword>
<keyword evidence="6 11" id="KW-0418">Kinase</keyword>
<dbReference type="SMART" id="SM00387">
    <property type="entry name" value="HATPase_c"/>
    <property type="match status" value="1"/>
</dbReference>
<reference evidence="11 12" key="1">
    <citation type="journal article" date="2019" name="Int. J. Syst. Evol. Microbiol.">
        <title>The Global Catalogue of Microorganisms (GCM) 10K type strain sequencing project: providing services to taxonomists for standard genome sequencing and annotation.</title>
        <authorList>
            <consortium name="The Broad Institute Genomics Platform"/>
            <consortium name="The Broad Institute Genome Sequencing Center for Infectious Disease"/>
            <person name="Wu L."/>
            <person name="Ma J."/>
        </authorList>
    </citation>
    <scope>NUCLEOTIDE SEQUENCE [LARGE SCALE GENOMIC DNA]</scope>
    <source>
        <strain evidence="11 12">JCM 1407</strain>
    </source>
</reference>
<dbReference type="CDD" id="cd06225">
    <property type="entry name" value="HAMP"/>
    <property type="match status" value="1"/>
</dbReference>
<dbReference type="Gene3D" id="6.10.340.10">
    <property type="match status" value="1"/>
</dbReference>
<keyword evidence="4" id="KW-0597">Phosphoprotein</keyword>
<dbReference type="InterPro" id="IPR003660">
    <property type="entry name" value="HAMP_dom"/>
</dbReference>
<dbReference type="Gene3D" id="1.10.287.130">
    <property type="match status" value="1"/>
</dbReference>
<dbReference type="InterPro" id="IPR003594">
    <property type="entry name" value="HATPase_dom"/>
</dbReference>
<keyword evidence="7" id="KW-0902">Two-component regulatory system</keyword>
<dbReference type="InterPro" id="IPR003661">
    <property type="entry name" value="HisK_dim/P_dom"/>
</dbReference>
<evidence type="ECO:0000256" key="5">
    <source>
        <dbReference type="ARBA" id="ARBA00022679"/>
    </source>
</evidence>
<dbReference type="RefSeq" id="WP_343761384.1">
    <property type="nucleotide sequence ID" value="NZ_BAAACG010000009.1"/>
</dbReference>
<evidence type="ECO:0000256" key="4">
    <source>
        <dbReference type="ARBA" id="ARBA00022553"/>
    </source>
</evidence>
<dbReference type="SUPFAM" id="SSF47384">
    <property type="entry name" value="Homodimeric domain of signal transducing histidine kinase"/>
    <property type="match status" value="1"/>
</dbReference>
<keyword evidence="8" id="KW-0472">Membrane</keyword>
<dbReference type="PROSITE" id="PS50885">
    <property type="entry name" value="HAMP"/>
    <property type="match status" value="1"/>
</dbReference>
<dbReference type="SMART" id="SM00304">
    <property type="entry name" value="HAMP"/>
    <property type="match status" value="1"/>
</dbReference>
<evidence type="ECO:0000259" key="9">
    <source>
        <dbReference type="PROSITE" id="PS50109"/>
    </source>
</evidence>
<keyword evidence="8" id="KW-0812">Transmembrane</keyword>
<keyword evidence="12" id="KW-1185">Reference proteome</keyword>